<dbReference type="EMBL" id="CM034388">
    <property type="protein sequence ID" value="KAJ0182958.1"/>
    <property type="molecule type" value="Genomic_DNA"/>
</dbReference>
<keyword evidence="2" id="KW-1185">Reference proteome</keyword>
<proteinExistence type="predicted"/>
<name>A0ACC1DG73_9NEOP</name>
<evidence type="ECO:0000313" key="1">
    <source>
        <dbReference type="EMBL" id="KAJ0182958.1"/>
    </source>
</evidence>
<gene>
    <name evidence="1" type="ORF">K1T71_000934</name>
</gene>
<evidence type="ECO:0000313" key="2">
    <source>
        <dbReference type="Proteomes" id="UP000824533"/>
    </source>
</evidence>
<dbReference type="Proteomes" id="UP000824533">
    <property type="component" value="Linkage Group LG02"/>
</dbReference>
<protein>
    <submittedName>
        <fullName evidence="1">Uncharacterized protein</fullName>
    </submittedName>
</protein>
<reference evidence="1 2" key="1">
    <citation type="journal article" date="2021" name="Front. Genet.">
        <title>Chromosome-Level Genome Assembly Reveals Significant Gene Expansion in the Toll and IMD Signaling Pathways of Dendrolimus kikuchii.</title>
        <authorList>
            <person name="Zhou J."/>
            <person name="Wu P."/>
            <person name="Xiong Z."/>
            <person name="Liu N."/>
            <person name="Zhao N."/>
            <person name="Ji M."/>
            <person name="Qiu Y."/>
            <person name="Yang B."/>
        </authorList>
    </citation>
    <scope>NUCLEOTIDE SEQUENCE [LARGE SCALE GENOMIC DNA]</scope>
    <source>
        <strain evidence="1">Ann1</strain>
    </source>
</reference>
<sequence>MTHLKGDPSFILQLFSNYYSVTNMLPWNYYEQDIRKHQIDTLKIFNDNVIEVVENTDYRVDFVADGKNMSLNVLLGTEFPKEKPTIYVNPAIPHPWIAENSNQVVGAPGLVNFTLHSDLGRVVQAIIREFQKWLPNVTGDEVKSTEISPQSNFSVQSLMFPELSELTVEELQEILENTDLQDKLLENNPQLLELDMETEELMSNIEEIAQDNITKQQTLDDLKTDVIDRISTIVQMKMNYEELNRRHQKLADMYDPHRIRDCLKQAALKADEDAESIAEQFLLGNMPVEMFVSKFAEKRALGQARRAREERLAHQLAQLDKATA</sequence>
<organism evidence="1 2">
    <name type="scientific">Dendrolimus kikuchii</name>
    <dbReference type="NCBI Taxonomy" id="765133"/>
    <lineage>
        <taxon>Eukaryota</taxon>
        <taxon>Metazoa</taxon>
        <taxon>Ecdysozoa</taxon>
        <taxon>Arthropoda</taxon>
        <taxon>Hexapoda</taxon>
        <taxon>Insecta</taxon>
        <taxon>Pterygota</taxon>
        <taxon>Neoptera</taxon>
        <taxon>Endopterygota</taxon>
        <taxon>Lepidoptera</taxon>
        <taxon>Glossata</taxon>
        <taxon>Ditrysia</taxon>
        <taxon>Bombycoidea</taxon>
        <taxon>Lasiocampidae</taxon>
        <taxon>Dendrolimus</taxon>
    </lineage>
</organism>
<accession>A0ACC1DG73</accession>
<comment type="caution">
    <text evidence="1">The sequence shown here is derived from an EMBL/GenBank/DDBJ whole genome shotgun (WGS) entry which is preliminary data.</text>
</comment>